<comment type="function">
    <text evidence="7">Component of the ESCRT-I complex, a regulator of vesicular trafficking process. Required for the sorting of endocytic ubiquitinated cargos into multivesicular bodies.</text>
</comment>
<dbReference type="STRING" id="1676925.ENSPKIP00000009733"/>
<keyword evidence="6" id="KW-0472">Membrane</keyword>
<accession>A0A3B3QUD6</accession>
<evidence type="ECO:0000256" key="1">
    <source>
        <dbReference type="ARBA" id="ARBA00004633"/>
    </source>
</evidence>
<comment type="similarity">
    <text evidence="2">Belongs to the MVB12 family.</text>
</comment>
<dbReference type="PROSITE" id="PS51498">
    <property type="entry name" value="MABP"/>
    <property type="match status" value="1"/>
</dbReference>
<feature type="domain" description="MABP" evidence="9">
    <location>
        <begin position="38"/>
        <end position="184"/>
    </location>
</feature>
<dbReference type="GO" id="GO:0015031">
    <property type="term" value="P:protein transport"/>
    <property type="evidence" value="ECO:0007669"/>
    <property type="project" value="UniProtKB-KW"/>
</dbReference>
<evidence type="ECO:0000256" key="7">
    <source>
        <dbReference type="ARBA" id="ARBA00053101"/>
    </source>
</evidence>
<comment type="subcellular location">
    <subcellularLocation>
        <location evidence="1">Late endosome membrane</location>
        <topology evidence="1">Peripheral membrane protein</topology>
    </subcellularLocation>
</comment>
<dbReference type="GO" id="GO:0000813">
    <property type="term" value="C:ESCRT I complex"/>
    <property type="evidence" value="ECO:0007669"/>
    <property type="project" value="InterPro"/>
</dbReference>
<dbReference type="FunFam" id="2.100.10.50:FF:000002">
    <property type="entry name" value="Multivesicular body subunit 12B"/>
    <property type="match status" value="1"/>
</dbReference>
<evidence type="ECO:0000256" key="4">
    <source>
        <dbReference type="ARBA" id="ARBA00022753"/>
    </source>
</evidence>
<reference evidence="10" key="2">
    <citation type="submission" date="2025-09" db="UniProtKB">
        <authorList>
            <consortium name="Ensembl"/>
        </authorList>
    </citation>
    <scope>IDENTIFICATION</scope>
</reference>
<dbReference type="AlphaFoldDB" id="A0A3B3QUD6"/>
<evidence type="ECO:0000259" key="9">
    <source>
        <dbReference type="PROSITE" id="PS51498"/>
    </source>
</evidence>
<feature type="region of interest" description="Disordered" evidence="8">
    <location>
        <begin position="189"/>
        <end position="225"/>
    </location>
</feature>
<protein>
    <submittedName>
        <fullName evidence="10">Multivesicular body subunit 12B</fullName>
    </submittedName>
</protein>
<name>A0A3B3QUD6_9TELE</name>
<evidence type="ECO:0000256" key="5">
    <source>
        <dbReference type="ARBA" id="ARBA00022927"/>
    </source>
</evidence>
<dbReference type="InterPro" id="IPR018798">
    <property type="entry name" value="MVB12A/B"/>
</dbReference>
<dbReference type="GO" id="GO:0019075">
    <property type="term" value="P:virus maturation"/>
    <property type="evidence" value="ECO:0007669"/>
    <property type="project" value="TreeGrafter"/>
</dbReference>
<dbReference type="InterPro" id="IPR040297">
    <property type="entry name" value="MVB12B"/>
</dbReference>
<dbReference type="Ensembl" id="ENSPKIT00000033845.1">
    <property type="protein sequence ID" value="ENSPKIP00000009733.1"/>
    <property type="gene ID" value="ENSPKIG00000024721.1"/>
</dbReference>
<evidence type="ECO:0000256" key="8">
    <source>
        <dbReference type="SAM" id="MobiDB-lite"/>
    </source>
</evidence>
<dbReference type="PANTHER" id="PTHR31547">
    <property type="entry name" value="MULTIVESICULAR BODY SUBUNIT 12B"/>
    <property type="match status" value="1"/>
</dbReference>
<dbReference type="InterPro" id="IPR023341">
    <property type="entry name" value="MABP"/>
</dbReference>
<keyword evidence="4" id="KW-0967">Endosome</keyword>
<dbReference type="Pfam" id="PF10240">
    <property type="entry name" value="DUF2464"/>
    <property type="match status" value="1"/>
</dbReference>
<evidence type="ECO:0000256" key="6">
    <source>
        <dbReference type="ARBA" id="ARBA00023136"/>
    </source>
</evidence>
<sequence>MSSCLCVRRRWDEAPRLASPAAMPKVWDLAGALPEVSVNPITGVGVVASRKRAPSGYCVVSQTTDGVHADLWKDCVFKSKVTRYLCYTRAFSKENSHLGNVLVDMRLIDAKDTLPVGFIAIQETIDTQERAFRKRRLCVKFIPRDSTETAICDVQVLGRSRVPPPQYTFVGELNSIQIWYGMGKVPKAHETKHDHPGGTWSEMQAPGPSRHSLTTPPACFHGKSAASPPIQQHCISLYATSELSLRSPSSGPQTKPSSYLPLPCDVSRMEDNAGPPGLVQPGPTHSSTCIHQWALAGQLQQCPPAPPFPPGTEGPLRLSPQICLLSAKLGLNVLFFLNFSSI</sequence>
<keyword evidence="11" id="KW-1185">Reference proteome</keyword>
<dbReference type="Gene3D" id="2.100.10.50">
    <property type="match status" value="1"/>
</dbReference>
<dbReference type="GO" id="GO:0042058">
    <property type="term" value="P:regulation of epidermal growth factor receptor signaling pathway"/>
    <property type="evidence" value="ECO:0007669"/>
    <property type="project" value="TreeGrafter"/>
</dbReference>
<reference evidence="10" key="1">
    <citation type="submission" date="2025-08" db="UniProtKB">
        <authorList>
            <consortium name="Ensembl"/>
        </authorList>
    </citation>
    <scope>IDENTIFICATION</scope>
</reference>
<dbReference type="GO" id="GO:0031902">
    <property type="term" value="C:late endosome membrane"/>
    <property type="evidence" value="ECO:0007669"/>
    <property type="project" value="UniProtKB-SubCell"/>
</dbReference>
<keyword evidence="3" id="KW-0813">Transport</keyword>
<dbReference type="GeneTree" id="ENSGT00940000155945"/>
<evidence type="ECO:0000256" key="3">
    <source>
        <dbReference type="ARBA" id="ARBA00022448"/>
    </source>
</evidence>
<proteinExistence type="inferred from homology"/>
<keyword evidence="5" id="KW-0653">Protein transport</keyword>
<dbReference type="Proteomes" id="UP000261540">
    <property type="component" value="Unplaced"/>
</dbReference>
<evidence type="ECO:0000256" key="2">
    <source>
        <dbReference type="ARBA" id="ARBA00010432"/>
    </source>
</evidence>
<dbReference type="PANTHER" id="PTHR31547:SF1">
    <property type="entry name" value="MULTIVESICULAR BODY SUBUNIT 12B"/>
    <property type="match status" value="1"/>
</dbReference>
<evidence type="ECO:0000313" key="10">
    <source>
        <dbReference type="Ensembl" id="ENSPKIP00000009733.1"/>
    </source>
</evidence>
<dbReference type="GO" id="GO:0046755">
    <property type="term" value="P:viral budding"/>
    <property type="evidence" value="ECO:0007669"/>
    <property type="project" value="TreeGrafter"/>
</dbReference>
<organism evidence="10 11">
    <name type="scientific">Paramormyrops kingsleyae</name>
    <dbReference type="NCBI Taxonomy" id="1676925"/>
    <lineage>
        <taxon>Eukaryota</taxon>
        <taxon>Metazoa</taxon>
        <taxon>Chordata</taxon>
        <taxon>Craniata</taxon>
        <taxon>Vertebrata</taxon>
        <taxon>Euteleostomi</taxon>
        <taxon>Actinopterygii</taxon>
        <taxon>Neopterygii</taxon>
        <taxon>Teleostei</taxon>
        <taxon>Osteoglossocephala</taxon>
        <taxon>Osteoglossomorpha</taxon>
        <taxon>Osteoglossiformes</taxon>
        <taxon>Mormyridae</taxon>
        <taxon>Paramormyrops</taxon>
    </lineage>
</organism>
<evidence type="ECO:0000313" key="11">
    <source>
        <dbReference type="Proteomes" id="UP000261540"/>
    </source>
</evidence>